<comment type="caution">
    <text evidence="4">The sequence shown here is derived from an EMBL/GenBank/DDBJ whole genome shotgun (WGS) entry which is preliminary data.</text>
</comment>
<dbReference type="Pfam" id="PF13828">
    <property type="entry name" value="DUF4190"/>
    <property type="match status" value="1"/>
</dbReference>
<gene>
    <name evidence="4" type="ORF">D5S19_26125</name>
</gene>
<proteinExistence type="predicted"/>
<evidence type="ECO:0000313" key="4">
    <source>
        <dbReference type="EMBL" id="RJQ79596.1"/>
    </source>
</evidence>
<feature type="region of interest" description="Disordered" evidence="1">
    <location>
        <begin position="1"/>
        <end position="123"/>
    </location>
</feature>
<feature type="compositionally biased region" description="Low complexity" evidence="1">
    <location>
        <begin position="14"/>
        <end position="31"/>
    </location>
</feature>
<dbReference type="PRINTS" id="PR01217">
    <property type="entry name" value="PRICHEXTENSN"/>
</dbReference>
<dbReference type="EMBL" id="QZFV01000120">
    <property type="protein sequence ID" value="RJQ79596.1"/>
    <property type="molecule type" value="Genomic_DNA"/>
</dbReference>
<dbReference type="InterPro" id="IPR025241">
    <property type="entry name" value="DUF4190"/>
</dbReference>
<keyword evidence="5" id="KW-1185">Reference proteome</keyword>
<keyword evidence="2" id="KW-1133">Transmembrane helix</keyword>
<reference evidence="4 5" key="1">
    <citation type="submission" date="2018-09" db="EMBL/GenBank/DDBJ databases">
        <title>YIM PH 21725 draft genome.</title>
        <authorList>
            <person name="Miao C."/>
        </authorList>
    </citation>
    <scope>NUCLEOTIDE SEQUENCE [LARGE SCALE GENOMIC DNA]</scope>
    <source>
        <strain evidence="5">YIM PH21725</strain>
    </source>
</reference>
<feature type="domain" description="DUF4190" evidence="3">
    <location>
        <begin position="166"/>
        <end position="225"/>
    </location>
</feature>
<feature type="compositionally biased region" description="Pro residues" evidence="1">
    <location>
        <begin position="68"/>
        <end position="86"/>
    </location>
</feature>
<accession>A0A419HSH2</accession>
<evidence type="ECO:0000256" key="1">
    <source>
        <dbReference type="SAM" id="MobiDB-lite"/>
    </source>
</evidence>
<dbReference type="AlphaFoldDB" id="A0A419HSH2"/>
<name>A0A419HSH2_9PSEU</name>
<feature type="transmembrane region" description="Helical" evidence="2">
    <location>
        <begin position="166"/>
        <end position="195"/>
    </location>
</feature>
<dbReference type="RefSeq" id="WP_120026023.1">
    <property type="nucleotide sequence ID" value="NZ_QZFV01000120.1"/>
</dbReference>
<evidence type="ECO:0000313" key="5">
    <source>
        <dbReference type="Proteomes" id="UP000285112"/>
    </source>
</evidence>
<sequence>MTNPPNPPGREDPPATAEPTGFEPPATAEPAPFEPPPTAEPAVPSAAESVVVPPSLPGEPTSSAKPDATPPAAEPAQPPAAVPMPPSGWTAPEPGFVTPGSTPTGYHVPGSDPSGIPAYGSLGQPPAYGQPGYPAVSPYPPAAGGYPAHGQPYQPYGLPPEQNTGLAIGALVCSLVGILTCLLALPGVILGHIALSKANRGEAGGRGMALAAIAVGYAFIALYVSFGITVGILGATGYFDTSYFDR</sequence>
<keyword evidence="2" id="KW-0812">Transmembrane</keyword>
<evidence type="ECO:0000259" key="3">
    <source>
        <dbReference type="Pfam" id="PF13828"/>
    </source>
</evidence>
<dbReference type="Proteomes" id="UP000285112">
    <property type="component" value="Unassembled WGS sequence"/>
</dbReference>
<keyword evidence="2" id="KW-0472">Membrane</keyword>
<dbReference type="OrthoDB" id="4374883at2"/>
<feature type="compositionally biased region" description="Low complexity" evidence="1">
    <location>
        <begin position="40"/>
        <end position="53"/>
    </location>
</feature>
<organism evidence="4 5">
    <name type="scientific">Amycolatopsis panacis</name>
    <dbReference type="NCBI Taxonomy" id="2340917"/>
    <lineage>
        <taxon>Bacteria</taxon>
        <taxon>Bacillati</taxon>
        <taxon>Actinomycetota</taxon>
        <taxon>Actinomycetes</taxon>
        <taxon>Pseudonocardiales</taxon>
        <taxon>Pseudonocardiaceae</taxon>
        <taxon>Amycolatopsis</taxon>
    </lineage>
</organism>
<feature type="transmembrane region" description="Helical" evidence="2">
    <location>
        <begin position="207"/>
        <end position="239"/>
    </location>
</feature>
<protein>
    <submittedName>
        <fullName evidence="4">DUF4190 domain-containing protein</fullName>
    </submittedName>
</protein>
<evidence type="ECO:0000256" key="2">
    <source>
        <dbReference type="SAM" id="Phobius"/>
    </source>
</evidence>